<evidence type="ECO:0000313" key="3">
    <source>
        <dbReference type="EMBL" id="WPL18065.1"/>
    </source>
</evidence>
<dbReference type="EMBL" id="CP121472">
    <property type="protein sequence ID" value="WPL18065.1"/>
    <property type="molecule type" value="Genomic_DNA"/>
</dbReference>
<keyword evidence="1" id="KW-0732">Signal</keyword>
<protein>
    <submittedName>
        <fullName evidence="3">SH3 domain containing protein</fullName>
    </submittedName>
</protein>
<feature type="chain" id="PRO_5046370316" evidence="1">
    <location>
        <begin position="21"/>
        <end position="114"/>
    </location>
</feature>
<organism evidence="3 4">
    <name type="scientific">Thiorhodovibrio winogradskyi</name>
    <dbReference type="NCBI Taxonomy" id="77007"/>
    <lineage>
        <taxon>Bacteria</taxon>
        <taxon>Pseudomonadati</taxon>
        <taxon>Pseudomonadota</taxon>
        <taxon>Gammaproteobacteria</taxon>
        <taxon>Chromatiales</taxon>
        <taxon>Chromatiaceae</taxon>
        <taxon>Thiorhodovibrio</taxon>
    </lineage>
</organism>
<dbReference type="RefSeq" id="WP_328983853.1">
    <property type="nucleotide sequence ID" value="NZ_CP121472.1"/>
</dbReference>
<dbReference type="Gene3D" id="2.30.30.40">
    <property type="entry name" value="SH3 Domains"/>
    <property type="match status" value="1"/>
</dbReference>
<evidence type="ECO:0000256" key="1">
    <source>
        <dbReference type="SAM" id="SignalP"/>
    </source>
</evidence>
<proteinExistence type="predicted"/>
<evidence type="ECO:0000259" key="2">
    <source>
        <dbReference type="Pfam" id="PF08239"/>
    </source>
</evidence>
<accession>A0ABZ0SAL8</accession>
<feature type="signal peptide" evidence="1">
    <location>
        <begin position="1"/>
        <end position="20"/>
    </location>
</feature>
<dbReference type="InterPro" id="IPR003646">
    <property type="entry name" value="SH3-like_bac-type"/>
</dbReference>
<dbReference type="Pfam" id="PF08239">
    <property type="entry name" value="SH3_3"/>
    <property type="match status" value="1"/>
</dbReference>
<feature type="domain" description="SH3b" evidence="2">
    <location>
        <begin position="50"/>
        <end position="107"/>
    </location>
</feature>
<gene>
    <name evidence="3" type="ORF">Thiowin_03116</name>
</gene>
<keyword evidence="4" id="KW-1185">Reference proteome</keyword>
<sequence length="114" mass="12637">MTSLGRAFSLLLVLSHPVLSAEAGEDFTDFADGYAGGPDYWQVTGLRRGDTLNLRQGPSVEERVIDELAEGEVVRNLGCRPVSGQRWCRVARPDDDRDQGWVAGRYLRESSDQP</sequence>
<evidence type="ECO:0000313" key="4">
    <source>
        <dbReference type="Proteomes" id="UP001432180"/>
    </source>
</evidence>
<dbReference type="Proteomes" id="UP001432180">
    <property type="component" value="Chromosome"/>
</dbReference>
<reference evidence="3 4" key="1">
    <citation type="journal article" date="2023" name="Microorganisms">
        <title>Thiorhodovibrio frisius and Trv. litoralis spp. nov., Two Novel Members from a Clade of Fastidious Purple Sulfur Bacteria That Exhibit Unique Red-Shifted Light-Harvesting Capabilities.</title>
        <authorList>
            <person name="Methner A."/>
            <person name="Kuzyk S.B."/>
            <person name="Petersen J."/>
            <person name="Bauer S."/>
            <person name="Brinkmann H."/>
            <person name="Sichau K."/>
            <person name="Wanner G."/>
            <person name="Wolf J."/>
            <person name="Neumann-Schaal M."/>
            <person name="Henke P."/>
            <person name="Tank M."/>
            <person name="Sproer C."/>
            <person name="Bunk B."/>
            <person name="Overmann J."/>
        </authorList>
    </citation>
    <scope>NUCLEOTIDE SEQUENCE [LARGE SCALE GENOMIC DNA]</scope>
    <source>
        <strain evidence="3 4">DSM 6702</strain>
    </source>
</reference>
<name>A0ABZ0SAL8_9GAMM</name>